<keyword evidence="1" id="KW-0175">Coiled coil</keyword>
<evidence type="ECO:0000313" key="5">
    <source>
        <dbReference type="Proteomes" id="UP000093592"/>
    </source>
</evidence>
<comment type="caution">
    <text evidence="4">The sequence shown here is derived from an EMBL/GenBank/DDBJ whole genome shotgun (WGS) entry which is preliminary data.</text>
</comment>
<evidence type="ECO:0000313" key="4">
    <source>
        <dbReference type="EMBL" id="OBI40659.1"/>
    </source>
</evidence>
<feature type="domain" description="TNT" evidence="3">
    <location>
        <begin position="465"/>
        <end position="515"/>
    </location>
</feature>
<reference evidence="5" key="1">
    <citation type="submission" date="2016-06" db="EMBL/GenBank/DDBJ databases">
        <authorList>
            <person name="Sutton G."/>
            <person name="Brinkac L."/>
            <person name="Sanka R."/>
            <person name="Adams M."/>
            <person name="Lau E."/>
            <person name="Sam S."/>
            <person name="Sreng N."/>
            <person name="Him V."/>
            <person name="Kerleguer A."/>
            <person name="Cheng S."/>
        </authorList>
    </citation>
    <scope>NUCLEOTIDE SEQUENCE [LARGE SCALE GENOMIC DNA]</scope>
    <source>
        <strain evidence="5">E861</strain>
    </source>
</reference>
<protein>
    <recommendedName>
        <fullName evidence="3">TNT domain-containing protein</fullName>
    </recommendedName>
</protein>
<organism evidence="4 5">
    <name type="scientific">Mycobacterium kyorinense</name>
    <dbReference type="NCBI Taxonomy" id="487514"/>
    <lineage>
        <taxon>Bacteria</taxon>
        <taxon>Bacillati</taxon>
        <taxon>Actinomycetota</taxon>
        <taxon>Actinomycetes</taxon>
        <taxon>Mycobacteriales</taxon>
        <taxon>Mycobacteriaceae</taxon>
        <taxon>Mycobacterium</taxon>
    </lineage>
</organism>
<gene>
    <name evidence="4" type="ORF">A5707_08400</name>
</gene>
<dbReference type="EMBL" id="LZKJ01000196">
    <property type="protein sequence ID" value="OBI40659.1"/>
    <property type="molecule type" value="Genomic_DNA"/>
</dbReference>
<sequence length="522" mass="54712">MGLTLADLQEWDPEQIHEFADAAAARARHSREAAQNIANLPVFATWHGEAGAAAQDAMAKSGTKMELSAQNAFRVWAGAGHAYQEAAAVKKELADLFNEAAAAPAVHIDAASNSVIPPDTTGMADQDVQKIKAKVDELQRKITALLATAEKTNTDLAAVLKAATGTQEPDPAADPPVGKPRTWQDMLLPPGPGGATPADPTTPASPTGKPPTLEDLMLGRGQPADQQPPGSLPDLLSRLRQPGPPGTPAPQITPADAERFKAMARQSMALEGVPPDQIEARLDAIVARTQQWIDNGMPNYVAPEPQRPPPPGFGEGFGDRWFATEQGIKNLIGQGGPGAPGVLESWEQMLKGTAEIAQNPVGAAAGEIKNAFDSPSAAYYLGAKASDGAFALPGLMFGGEGAAVEAGLPAEIVTERGAPLAVVRGWEPTGGMPWDDFASHFGTPETRSYPLNDGFPPGHVPQPAQLPEGTIIDRFGSEYGRYLAPDGTPFTDRALAPESVGADYNRYMVTGKPLPLSVPVES</sequence>
<dbReference type="AlphaFoldDB" id="A0A1A2YQY2"/>
<name>A0A1A2YQY2_9MYCO</name>
<feature type="coiled-coil region" evidence="1">
    <location>
        <begin position="128"/>
        <end position="155"/>
    </location>
</feature>
<evidence type="ECO:0000256" key="1">
    <source>
        <dbReference type="SAM" id="Coils"/>
    </source>
</evidence>
<evidence type="ECO:0000256" key="2">
    <source>
        <dbReference type="SAM" id="MobiDB-lite"/>
    </source>
</evidence>
<dbReference type="GO" id="GO:0050135">
    <property type="term" value="F:NADP+ nucleosidase activity"/>
    <property type="evidence" value="ECO:0007669"/>
    <property type="project" value="InterPro"/>
</dbReference>
<dbReference type="Pfam" id="PF14021">
    <property type="entry name" value="TNT"/>
    <property type="match status" value="1"/>
</dbReference>
<dbReference type="InterPro" id="IPR025331">
    <property type="entry name" value="TNT"/>
</dbReference>
<feature type="region of interest" description="Disordered" evidence="2">
    <location>
        <begin position="163"/>
        <end position="253"/>
    </location>
</feature>
<feature type="compositionally biased region" description="Low complexity" evidence="2">
    <location>
        <begin position="195"/>
        <end position="207"/>
    </location>
</feature>
<dbReference type="Proteomes" id="UP000093592">
    <property type="component" value="Unassembled WGS sequence"/>
</dbReference>
<proteinExistence type="predicted"/>
<accession>A0A1A2YQY2</accession>
<evidence type="ECO:0000259" key="3">
    <source>
        <dbReference type="Pfam" id="PF14021"/>
    </source>
</evidence>